<dbReference type="HOGENOM" id="CLU_2538353_0_0_9"/>
<name>A0A0D6DUW8_9LACT</name>
<organism evidence="2 3">
    <name type="scientific">Pseudolactococcus piscium MKFS47</name>
    <dbReference type="NCBI Taxonomy" id="297352"/>
    <lineage>
        <taxon>Bacteria</taxon>
        <taxon>Bacillati</taxon>
        <taxon>Bacillota</taxon>
        <taxon>Bacilli</taxon>
        <taxon>Lactobacillales</taxon>
        <taxon>Streptococcaceae</taxon>
        <taxon>Pseudolactococcus</taxon>
    </lineage>
</organism>
<feature type="domain" description="WxL" evidence="1">
    <location>
        <begin position="2"/>
        <end position="81"/>
    </location>
</feature>
<evidence type="ECO:0000313" key="3">
    <source>
        <dbReference type="Proteomes" id="UP000033166"/>
    </source>
</evidence>
<accession>A0A0D6DUW8</accession>
<dbReference type="InterPro" id="IPR027994">
    <property type="entry name" value="WxL_dom"/>
</dbReference>
<proteinExistence type="predicted"/>
<sequence>MTTQAVDLATANTTTGVGPWSLGLGRKLEEGVVDYKVDKAGKSTPVKGQVTKGVKLSIPSTSVKNTDKYTTTITYELVADPTA</sequence>
<dbReference type="Pfam" id="PF13731">
    <property type="entry name" value="WxL"/>
    <property type="match status" value="1"/>
</dbReference>
<evidence type="ECO:0000313" key="2">
    <source>
        <dbReference type="EMBL" id="CEN27573.1"/>
    </source>
</evidence>
<dbReference type="KEGG" id="lpk:LACPI_0373"/>
<dbReference type="Proteomes" id="UP000033166">
    <property type="component" value="Chromosome I"/>
</dbReference>
<dbReference type="EMBL" id="LN774769">
    <property type="protein sequence ID" value="CEN27573.1"/>
    <property type="molecule type" value="Genomic_DNA"/>
</dbReference>
<dbReference type="AlphaFoldDB" id="A0A0D6DUW8"/>
<protein>
    <submittedName>
        <fullName evidence="2">Truncated WxL domain-containing protein</fullName>
    </submittedName>
</protein>
<gene>
    <name evidence="2" type="ORF">LACPI_0373</name>
</gene>
<evidence type="ECO:0000259" key="1">
    <source>
        <dbReference type="Pfam" id="PF13731"/>
    </source>
</evidence>
<reference evidence="3" key="1">
    <citation type="submission" date="2015-01" db="EMBL/GenBank/DDBJ databases">
        <authorList>
            <person name="Andreevskaya M."/>
        </authorList>
    </citation>
    <scope>NUCLEOTIDE SEQUENCE [LARGE SCALE GENOMIC DNA]</scope>
    <source>
        <strain evidence="3">MKFS47</strain>
    </source>
</reference>